<evidence type="ECO:0000313" key="2">
    <source>
        <dbReference type="EMBL" id="TDL90837.1"/>
    </source>
</evidence>
<evidence type="ECO:0000256" key="1">
    <source>
        <dbReference type="SAM" id="Phobius"/>
    </source>
</evidence>
<organism evidence="2 3">
    <name type="scientific">Meridianimarinicoccus aquatilis</name>
    <dbReference type="NCBI Taxonomy" id="2552766"/>
    <lineage>
        <taxon>Bacteria</taxon>
        <taxon>Pseudomonadati</taxon>
        <taxon>Pseudomonadota</taxon>
        <taxon>Alphaproteobacteria</taxon>
        <taxon>Rhodobacterales</taxon>
        <taxon>Paracoccaceae</taxon>
        <taxon>Meridianimarinicoccus</taxon>
    </lineage>
</organism>
<dbReference type="OrthoDB" id="7779177at2"/>
<keyword evidence="1" id="KW-0472">Membrane</keyword>
<comment type="caution">
    <text evidence="2">The sequence shown here is derived from an EMBL/GenBank/DDBJ whole genome shotgun (WGS) entry which is preliminary data.</text>
</comment>
<evidence type="ECO:0000313" key="3">
    <source>
        <dbReference type="Proteomes" id="UP000294562"/>
    </source>
</evidence>
<dbReference type="EMBL" id="SMZO01000005">
    <property type="protein sequence ID" value="TDL90837.1"/>
    <property type="molecule type" value="Genomic_DNA"/>
</dbReference>
<gene>
    <name evidence="2" type="ORF">E2L05_03495</name>
</gene>
<dbReference type="RefSeq" id="WP_133341509.1">
    <property type="nucleotide sequence ID" value="NZ_SMZO01000005.1"/>
</dbReference>
<reference evidence="2 3" key="1">
    <citation type="submission" date="2019-03" db="EMBL/GenBank/DDBJ databases">
        <title>Rhodobacteraceae bacterium SM1902, a new member of the family Rhodobacteraceae isolated from Yantai.</title>
        <authorList>
            <person name="Sun Y."/>
        </authorList>
    </citation>
    <scope>NUCLEOTIDE SEQUENCE [LARGE SCALE GENOMIC DNA]</scope>
    <source>
        <strain evidence="2 3">SM1902</strain>
    </source>
</reference>
<name>A0A4R6B290_9RHOB</name>
<keyword evidence="1" id="KW-1133">Transmembrane helix</keyword>
<protein>
    <submittedName>
        <fullName evidence="2">Uncharacterized protein</fullName>
    </submittedName>
</protein>
<accession>A0A4R6B290</accession>
<sequence length="60" mass="6315">MSASNTNIDCQTRRHRGPLVGIALSVATALVLFFGYLTFFAADGQDDTPNAPAATQSTVN</sequence>
<keyword evidence="3" id="KW-1185">Reference proteome</keyword>
<keyword evidence="1" id="KW-0812">Transmembrane</keyword>
<dbReference type="Proteomes" id="UP000294562">
    <property type="component" value="Unassembled WGS sequence"/>
</dbReference>
<dbReference type="AlphaFoldDB" id="A0A4R6B290"/>
<proteinExistence type="predicted"/>
<feature type="transmembrane region" description="Helical" evidence="1">
    <location>
        <begin position="20"/>
        <end position="42"/>
    </location>
</feature>